<protein>
    <submittedName>
        <fullName evidence="1">Uncharacterized protein</fullName>
    </submittedName>
</protein>
<evidence type="ECO:0000313" key="2">
    <source>
        <dbReference type="Proteomes" id="UP001168146"/>
    </source>
</evidence>
<accession>A0AAN6F4R9</accession>
<reference evidence="1" key="1">
    <citation type="submission" date="2021-12" db="EMBL/GenBank/DDBJ databases">
        <title>Black yeast isolated from Biological Soil Crust.</title>
        <authorList>
            <person name="Kurbessoian T."/>
        </authorList>
    </citation>
    <scope>NUCLEOTIDE SEQUENCE</scope>
    <source>
        <strain evidence="1">CCFEE 5208</strain>
    </source>
</reference>
<evidence type="ECO:0000313" key="1">
    <source>
        <dbReference type="EMBL" id="KAK0302134.1"/>
    </source>
</evidence>
<gene>
    <name evidence="1" type="ORF">LTR82_017983</name>
</gene>
<dbReference type="AlphaFoldDB" id="A0AAN6F4R9"/>
<sequence length="193" mass="22414">MAIFCDRLDSGRIDAAWAFFRNPPPKQYDVFGKVSSDTSVEIDPHEKYPSQSSFKIHGFLVTVGHSHVEVHLGRALFVRLEDLTRSELGQGMIFTVFKEKCRFDLWRRLPDLDILWRRWLGLQRPSPELDSLFTLVDRHDLPAHWHPSEKNSRTKNKSKGTRKMVIMFLDNKSDPQCSFEEEDILATSAGRRV</sequence>
<comment type="caution">
    <text evidence="1">The sequence shown here is derived from an EMBL/GenBank/DDBJ whole genome shotgun (WGS) entry which is preliminary data.</text>
</comment>
<dbReference type="Proteomes" id="UP001168146">
    <property type="component" value="Unassembled WGS sequence"/>
</dbReference>
<dbReference type="EMBL" id="JASUXU010000213">
    <property type="protein sequence ID" value="KAK0302134.1"/>
    <property type="molecule type" value="Genomic_DNA"/>
</dbReference>
<proteinExistence type="predicted"/>
<name>A0AAN6F4R9_9PEZI</name>
<organism evidence="1 2">
    <name type="scientific">Friedmanniomyces endolithicus</name>
    <dbReference type="NCBI Taxonomy" id="329885"/>
    <lineage>
        <taxon>Eukaryota</taxon>
        <taxon>Fungi</taxon>
        <taxon>Dikarya</taxon>
        <taxon>Ascomycota</taxon>
        <taxon>Pezizomycotina</taxon>
        <taxon>Dothideomycetes</taxon>
        <taxon>Dothideomycetidae</taxon>
        <taxon>Mycosphaerellales</taxon>
        <taxon>Teratosphaeriaceae</taxon>
        <taxon>Friedmanniomyces</taxon>
    </lineage>
</organism>